<reference evidence="3" key="1">
    <citation type="submission" date="2020-01" db="EMBL/GenBank/DDBJ databases">
        <authorList>
            <person name="Yang Y."/>
            <person name="Kwon Y.M."/>
        </authorList>
    </citation>
    <scope>NUCLEOTIDE SEQUENCE</scope>
    <source>
        <strain evidence="3">PG104</strain>
    </source>
</reference>
<dbReference type="EMBL" id="CP047289">
    <property type="protein sequence ID" value="QUS35099.1"/>
    <property type="molecule type" value="Genomic_DNA"/>
</dbReference>
<evidence type="ECO:0000259" key="2">
    <source>
        <dbReference type="Pfam" id="PF13439"/>
    </source>
</evidence>
<dbReference type="Pfam" id="PF00534">
    <property type="entry name" value="Glycos_transf_1"/>
    <property type="match status" value="1"/>
</dbReference>
<dbReference type="SUPFAM" id="SSF53756">
    <property type="entry name" value="UDP-Glycosyltransferase/glycogen phosphorylase"/>
    <property type="match status" value="1"/>
</dbReference>
<feature type="domain" description="Glycosyltransferase subfamily 4-like N-terminal" evidence="2">
    <location>
        <begin position="23"/>
        <end position="198"/>
    </location>
</feature>
<dbReference type="KEGG" id="fap:GR316_01710"/>
<gene>
    <name evidence="3" type="ORF">GR316_01710</name>
</gene>
<dbReference type="InterPro" id="IPR001296">
    <property type="entry name" value="Glyco_trans_1"/>
</dbReference>
<keyword evidence="4" id="KW-1185">Reference proteome</keyword>
<dbReference type="Gene3D" id="3.40.50.2000">
    <property type="entry name" value="Glycogen Phosphorylase B"/>
    <property type="match status" value="2"/>
</dbReference>
<name>A0A8J8SK76_9RHOB</name>
<proteinExistence type="predicted"/>
<organism evidence="3 4">
    <name type="scientific">Falsirhodobacter algicola</name>
    <dbReference type="NCBI Taxonomy" id="2692330"/>
    <lineage>
        <taxon>Bacteria</taxon>
        <taxon>Pseudomonadati</taxon>
        <taxon>Pseudomonadota</taxon>
        <taxon>Alphaproteobacteria</taxon>
        <taxon>Rhodobacterales</taxon>
        <taxon>Paracoccaceae</taxon>
        <taxon>Falsirhodobacter</taxon>
    </lineage>
</organism>
<dbReference type="GO" id="GO:0016757">
    <property type="term" value="F:glycosyltransferase activity"/>
    <property type="evidence" value="ECO:0007669"/>
    <property type="project" value="InterPro"/>
</dbReference>
<evidence type="ECO:0000313" key="3">
    <source>
        <dbReference type="EMBL" id="QUS35099.1"/>
    </source>
</evidence>
<dbReference type="InterPro" id="IPR028098">
    <property type="entry name" value="Glyco_trans_4-like_N"/>
</dbReference>
<dbReference type="AlphaFoldDB" id="A0A8J8SK76"/>
<dbReference type="Proteomes" id="UP000679284">
    <property type="component" value="Chromosome"/>
</dbReference>
<dbReference type="RefSeq" id="WP_211784348.1">
    <property type="nucleotide sequence ID" value="NZ_CP047289.1"/>
</dbReference>
<accession>A0A8J8SK76</accession>
<evidence type="ECO:0000313" key="4">
    <source>
        <dbReference type="Proteomes" id="UP000679284"/>
    </source>
</evidence>
<sequence length="409" mass="44422">MKILLSAYACEPGGGSETGKGWRFAEGLARHGCDVTVLTCGSHHRAAIERHADIPPNLRFVWHDVLGWRGPGYEDARHIRQHYMAWQMTARPAVRRLLAQQNFDVIHHLTWTVLRWPSFLGGLGPRFVFGPVGGGEVAPAALRPALPLAARRREGLRDVINRWGRMDPTVRACLRRADSILVTDEATRRHIPARWHDKTTVLADIYAPPVRRIARATDPQAPRLLFAGRMEAWKGAQFALGALARLRRSRPGAVLTLAGGGPDEAYLRRCADDLGLGDAARFVGRVPHDRMTALYAAQDIFVFPSLHDSGPHVIGEALAHGLPVVCLNLGGPGVAVDASCGAVVPADVPADALHDRLADAIGAMLDAPGRMEALREGAYARAARFSDEARIADMVSRFYAPNVGVSHAA</sequence>
<dbReference type="Pfam" id="PF13439">
    <property type="entry name" value="Glyco_transf_4"/>
    <property type="match status" value="1"/>
</dbReference>
<protein>
    <submittedName>
        <fullName evidence="3">Glycosyltransferase</fullName>
    </submittedName>
</protein>
<dbReference type="CDD" id="cd03801">
    <property type="entry name" value="GT4_PimA-like"/>
    <property type="match status" value="1"/>
</dbReference>
<dbReference type="PANTHER" id="PTHR12526">
    <property type="entry name" value="GLYCOSYLTRANSFERASE"/>
    <property type="match status" value="1"/>
</dbReference>
<evidence type="ECO:0000259" key="1">
    <source>
        <dbReference type="Pfam" id="PF00534"/>
    </source>
</evidence>
<feature type="domain" description="Glycosyl transferase family 1" evidence="1">
    <location>
        <begin position="219"/>
        <end position="361"/>
    </location>
</feature>